<dbReference type="InterPro" id="IPR000792">
    <property type="entry name" value="Tscrpt_reg_LuxR_C"/>
</dbReference>
<dbReference type="SMART" id="SM00421">
    <property type="entry name" value="HTH_LUXR"/>
    <property type="match status" value="1"/>
</dbReference>
<dbReference type="InterPro" id="IPR036388">
    <property type="entry name" value="WH-like_DNA-bd_sf"/>
</dbReference>
<comment type="caution">
    <text evidence="2">The sequence shown here is derived from an EMBL/GenBank/DDBJ whole genome shotgun (WGS) entry which is preliminary data.</text>
</comment>
<dbReference type="GO" id="GO:0006355">
    <property type="term" value="P:regulation of DNA-templated transcription"/>
    <property type="evidence" value="ECO:0007669"/>
    <property type="project" value="InterPro"/>
</dbReference>
<dbReference type="EMBL" id="JACCFI010000001">
    <property type="protein sequence ID" value="NYG22354.1"/>
    <property type="molecule type" value="Genomic_DNA"/>
</dbReference>
<accession>A0A852X4C1</accession>
<keyword evidence="3" id="KW-1185">Reference proteome</keyword>
<dbReference type="RefSeq" id="WP_179552178.1">
    <property type="nucleotide sequence ID" value="NZ_JACCFI010000001.1"/>
</dbReference>
<dbReference type="PROSITE" id="PS50043">
    <property type="entry name" value="HTH_LUXR_2"/>
    <property type="match status" value="1"/>
</dbReference>
<dbReference type="Pfam" id="PF00196">
    <property type="entry name" value="GerE"/>
    <property type="match status" value="1"/>
</dbReference>
<dbReference type="AlphaFoldDB" id="A0A852X4C1"/>
<gene>
    <name evidence="2" type="ORF">BJY17_003101</name>
</gene>
<dbReference type="Proteomes" id="UP000549066">
    <property type="component" value="Unassembled WGS sequence"/>
</dbReference>
<dbReference type="Gene3D" id="1.25.40.10">
    <property type="entry name" value="Tetratricopeptide repeat domain"/>
    <property type="match status" value="1"/>
</dbReference>
<keyword evidence="2" id="KW-0238">DNA-binding</keyword>
<evidence type="ECO:0000259" key="1">
    <source>
        <dbReference type="PROSITE" id="PS50043"/>
    </source>
</evidence>
<dbReference type="CDD" id="cd06170">
    <property type="entry name" value="LuxR_C_like"/>
    <property type="match status" value="1"/>
</dbReference>
<name>A0A852X4C1_9MICO</name>
<organism evidence="2 3">
    <name type="scientific">Agromyces hippuratus</name>
    <dbReference type="NCBI Taxonomy" id="286438"/>
    <lineage>
        <taxon>Bacteria</taxon>
        <taxon>Bacillati</taxon>
        <taxon>Actinomycetota</taxon>
        <taxon>Actinomycetes</taxon>
        <taxon>Micrococcales</taxon>
        <taxon>Microbacteriaceae</taxon>
        <taxon>Agromyces</taxon>
    </lineage>
</organism>
<sequence length="535" mass="58628">MNLNDEVKALEELERAIASGNQETIAKVAVANILPLYHEHYELLTSTVDRLPSKLIERFPILRFGHRMTPVLARTSRPFKPLIDPDAARTMSADELDVFTLVQMISFRFSGDVSAALVYARRLEDRILDVRVESRERVDGPLWFYHYEIGSTLLAAGDSSRSLLEFSTARQLGRLSRQRDAERLALCRAALAHALRGSLDEAESALAEAALHPPPTASHVAASRTTEASAAALIAVERMTDDVDERLAELDAYDSVQLTWPFALLARARLLLARQRPGEALEAIRLAKDAHPVQHGSVASDVIASTLIDALCALGDSATAWEIAGSSASVGNMTRFAIIRLALHDSRFDVAAAEIRRLAGDSTLSPNQRAKGILFWAWLEVAEGADLDASTATQIHRLAVTGSIRRLLATVPRQLVDRVRAHLSGEELAEFDAATNDLTHFAMKMRPILTPSELRVLSALPTQPTTAAIASAFHVSPNTIKSQLKALYRKLGCSTRHEAIKIATRHRLLVHDGEVDTIDRLAVGPQNKRLDVGVH</sequence>
<dbReference type="SUPFAM" id="SSF46894">
    <property type="entry name" value="C-terminal effector domain of the bipartite response regulators"/>
    <property type="match status" value="1"/>
</dbReference>
<evidence type="ECO:0000313" key="2">
    <source>
        <dbReference type="EMBL" id="NYG22354.1"/>
    </source>
</evidence>
<dbReference type="GO" id="GO:0003677">
    <property type="term" value="F:DNA binding"/>
    <property type="evidence" value="ECO:0007669"/>
    <property type="project" value="UniProtKB-KW"/>
</dbReference>
<dbReference type="InterPro" id="IPR011990">
    <property type="entry name" value="TPR-like_helical_dom_sf"/>
</dbReference>
<protein>
    <submittedName>
        <fullName evidence="2">DNA-binding CsgD family transcriptional regulator/tetratricopeptide (TPR) repeat protein</fullName>
    </submittedName>
</protein>
<reference evidence="2 3" key="1">
    <citation type="submission" date="2020-07" db="EMBL/GenBank/DDBJ databases">
        <title>Sequencing the genomes of 1000 actinobacteria strains.</title>
        <authorList>
            <person name="Klenk H.-P."/>
        </authorList>
    </citation>
    <scope>NUCLEOTIDE SEQUENCE [LARGE SCALE GENOMIC DNA]</scope>
    <source>
        <strain evidence="2 3">DSM 8598</strain>
    </source>
</reference>
<proteinExistence type="predicted"/>
<feature type="domain" description="HTH luxR-type" evidence="1">
    <location>
        <begin position="442"/>
        <end position="507"/>
    </location>
</feature>
<evidence type="ECO:0000313" key="3">
    <source>
        <dbReference type="Proteomes" id="UP000549066"/>
    </source>
</evidence>
<dbReference type="Gene3D" id="1.10.10.10">
    <property type="entry name" value="Winged helix-like DNA-binding domain superfamily/Winged helix DNA-binding domain"/>
    <property type="match status" value="1"/>
</dbReference>
<dbReference type="InterPro" id="IPR016032">
    <property type="entry name" value="Sig_transdc_resp-reg_C-effctor"/>
</dbReference>